<name>A0ACC0ML71_RHOML</name>
<protein>
    <submittedName>
        <fullName evidence="1">Uncharacterized protein</fullName>
    </submittedName>
</protein>
<accession>A0ACC0ML71</accession>
<comment type="caution">
    <text evidence="1">The sequence shown here is derived from an EMBL/GenBank/DDBJ whole genome shotgun (WGS) entry which is preliminary data.</text>
</comment>
<organism evidence="1 2">
    <name type="scientific">Rhododendron molle</name>
    <name type="common">Chinese azalea</name>
    <name type="synonym">Azalea mollis</name>
    <dbReference type="NCBI Taxonomy" id="49168"/>
    <lineage>
        <taxon>Eukaryota</taxon>
        <taxon>Viridiplantae</taxon>
        <taxon>Streptophyta</taxon>
        <taxon>Embryophyta</taxon>
        <taxon>Tracheophyta</taxon>
        <taxon>Spermatophyta</taxon>
        <taxon>Magnoliopsida</taxon>
        <taxon>eudicotyledons</taxon>
        <taxon>Gunneridae</taxon>
        <taxon>Pentapetalae</taxon>
        <taxon>asterids</taxon>
        <taxon>Ericales</taxon>
        <taxon>Ericaceae</taxon>
        <taxon>Ericoideae</taxon>
        <taxon>Rhodoreae</taxon>
        <taxon>Rhododendron</taxon>
    </lineage>
</organism>
<proteinExistence type="predicted"/>
<keyword evidence="2" id="KW-1185">Reference proteome</keyword>
<dbReference type="Proteomes" id="UP001062846">
    <property type="component" value="Chromosome 8"/>
</dbReference>
<evidence type="ECO:0000313" key="1">
    <source>
        <dbReference type="EMBL" id="KAI8541341.1"/>
    </source>
</evidence>
<gene>
    <name evidence="1" type="ORF">RHMOL_Rhmol08G0053500</name>
</gene>
<evidence type="ECO:0000313" key="2">
    <source>
        <dbReference type="Proteomes" id="UP001062846"/>
    </source>
</evidence>
<reference evidence="1" key="1">
    <citation type="submission" date="2022-02" db="EMBL/GenBank/DDBJ databases">
        <title>Plant Genome Project.</title>
        <authorList>
            <person name="Zhang R.-G."/>
        </authorList>
    </citation>
    <scope>NUCLEOTIDE SEQUENCE</scope>
    <source>
        <strain evidence="1">AT1</strain>
    </source>
</reference>
<sequence>MGSTNLLEKCKLTLPQGPPTFPVYQGQPFSYPGLNFLSFSYMGLDSIFRRNSSSAALSLGLSKAVATRTFNKAALFVDHLVSRLHSVHKTRERAFTTLEIRDALNPYLETLFEEFGGTLVDLVENFPNSPIEEISTGPSVPPVEGQVVPVSAPITSLNSKKLRAFARLTDSPTGKLPPEIIYLAELGIELEVIPRFNYRFVIASGPKARAVPDYGVDHIQNVFFHTPSIFATFLINLSSSQTSLSTHFSKYDTFSSPCFAAASRFSRHLVSEQNYHPTYPVSKSAPTPQKTRHPLLQNANPESGNAGSQNLRVAPGNWLESEKEEAKALLTFFLKEQGFSKAVAGRTINKSALFIDHLVSKLHSVHKTRYLSGQELSTLEIRDALNPYLETLFEEFGEILVDVIENFPNPPVEERSIENLPPGEEGPVVPFSAPVTSLNSKKLRALATSTDDGPTEEVPPQIIYLTKLGMDVEVIEEVTRKFPPFADYTVDENIKPVVEFLLDLGVTKSDIPAILRKRPQLCGLSLSKKLIPTVTFLENLGVDKKQWSKVICRFPALLVCSRHKLKSNLDCLYELGLSTKNRGKVLMRFPPILGVGVEKLRDTAEYFHSIGVDVGTLLHKCPQIFGLSIEANLKPVTEFFLERGFSIEEIAFMVSRFGNFYTLSLSNNIMPKWEFFLTTGYAKSDLVKYPQYFGHSLEERIKPRTQLTFPKKLFFCLAKLVASSKPGSHNFGVTPANSLLADKEEAKAVLTLFLKKRGFNEVIAARTMHKSVLFVDHLVSRLHAVHKTQHPGGRELTTREIRDALYAYLETLYEEFGDILVDVVENFPNPPTEERSIENLSVSTVEGGPVSAPITSLNSQKLRALARLTDDGPTGKLPPLIIYLTELGMEHEVIKKVISKFPPFADYSLDEKVKPVVEFLLDLGVPKSDIPAILRKWPQLCGVSLSEQAMHSVTFLENLGVDKKQWAKVIYRFPGILSCTRLKLKSNLDCLYELGLSTEKQGKVLMRCPNILGYGVERLRATAKYFHSIGVDVGTLLHKCPHIFSLSIEANLKPVTEFFLERGFSIEEVAFMASRFGNFYTLSLSKNIMPKWEFFLTMGYPKSDLVRYPQYFGCSLELRIKPRTQLTFPSKLFFCRAKYAELRNAGSHNLISAPANPLLAEKEEAKAVLTLFLKKHCLSKVVATRTVDKSALFIDHLVSRLHSGHKNRYLGGQELTTLEIGDALNPYLETLYEEFGDSLVDVVENFPNPATEVRSTENLSIPSLEEEPVVPVSASITTLDSKKLKALARLTDDGLTGKPPPHIVYLTELGMDTEVIKEVTQKFPKFAYYSLDRNVKPFVECLLDLGIPISDIPTILRKRPQLCGVHQTENLIRTMTYLKNLGMDKKQLTKAIRRFPALVTYSRQKLESTIDLLYELGLPAEKLGKVLMRGPQIIGLSAETLKARAKYFHSIGVDVGSLLYRHPQIFCLNIETKLKPSTEFFLERGFSTADIASMISKFGSLYNLSLSNNILPKWEYFLTMCYPKSDLVKFPQYFGYSLELRIKPRSLQPLRNPSSLSPLFPSKKSKQKSTLDADSRTHTVLLRKQRLAKNMGHVSTGKMQAFPAIRSSELSSLPGAAFFRPRTQLTFPNKLFFCRAKYAESGNAGSHNLIFAPANPLVAEKEEAKAVLTLFLKKRGLSKVVAARTVDKSALFIDHLVSRLHSVQKNRYLGGSGQELTTPEIRNALNPYLETLYKEFGDILVDVVENFPNPTTEERSTENLSIPSLEEEPVVPVSAPITALNSKKLKALARLTDDGLTGKPPPHIIYLTALGMEIEVIKEVTSKFPSFAYHSLDRNIKPFVEVLLDLGIPKSDIPTILSKSPQLCRVHQTENFRRTMTYLKNLGMDKKQLTKAIRRFPSLVTHSRQKLESTIDLLYELGLPAENLGKVLTRGPNILGLSVETLKARAKYFHSIGVDVGSLLSRHPQIFYLNIETNLKPSMEFFLERGFSTADIASMISKFGVLYNLSLSNNIMPKWEFFLTMCYPKSDLVQFPQYFGYSLELRIKPRWFNWMFMRESGVAFTLKRFLYLSNGESDKIIFFAKMAAHSGNAELPNLGGGPANLVVAEKEEAKAVLTLFLKKRGQELTTLEIRDALNPYLETLYEEYGDILVDVVENFPNPPIEERSIENLSVSPLEEGSVVPVSAPITTLKSKKLRALARLTDDGSTGKPPPHIIYLTEIGMEMEVIKEVTRKFPNFAYYSLDGKIKPLVEFLLDLGVPKSDIPTILSKRPQLCGLSLSENLIPTMTYLENLGMDKKQWTRAISRFPALLTYSRQNLESTINLLYELGLPAENLGKVLTRGPQIIGHSTEKIKATAQYFRSLGVDVGSLLHKYPQTFGLNTEATLKPVTEFFLERGFCTADIASMISTYGALYTLSLSDNTRPKWEFFLTMCYPKSDLVKFPHYFGYSLEVRIKPRYATMVASGVTLSLNGLLSHSDDDFDRFLKRKMEKNAG</sequence>
<dbReference type="EMBL" id="CM046395">
    <property type="protein sequence ID" value="KAI8541341.1"/>
    <property type="molecule type" value="Genomic_DNA"/>
</dbReference>